<organism evidence="13 14">
    <name type="scientific">Thermus filiformis</name>
    <dbReference type="NCBI Taxonomy" id="276"/>
    <lineage>
        <taxon>Bacteria</taxon>
        <taxon>Thermotogati</taxon>
        <taxon>Deinococcota</taxon>
        <taxon>Deinococci</taxon>
        <taxon>Thermales</taxon>
        <taxon>Thermaceae</taxon>
        <taxon>Thermus</taxon>
    </lineage>
</organism>
<dbReference type="RefSeq" id="WP_038067610.1">
    <property type="nucleotide sequence ID" value="NZ_JPSL02000039.1"/>
</dbReference>
<evidence type="ECO:0000256" key="9">
    <source>
        <dbReference type="ARBA" id="ARBA00022989"/>
    </source>
</evidence>
<dbReference type="GO" id="GO:0005886">
    <property type="term" value="C:plasma membrane"/>
    <property type="evidence" value="ECO:0007669"/>
    <property type="project" value="UniProtKB-SubCell"/>
</dbReference>
<keyword evidence="9" id="KW-1133">Transmembrane helix</keyword>
<dbReference type="InterPro" id="IPR022346">
    <property type="entry name" value="T2SS_GspH"/>
</dbReference>
<dbReference type="InterPro" id="IPR045584">
    <property type="entry name" value="Pilin-like"/>
</dbReference>
<feature type="domain" description="General secretion pathway GspH" evidence="12">
    <location>
        <begin position="40"/>
        <end position="139"/>
    </location>
</feature>
<evidence type="ECO:0000313" key="13">
    <source>
        <dbReference type="EMBL" id="KGQ20912.2"/>
    </source>
</evidence>
<evidence type="ECO:0000256" key="3">
    <source>
        <dbReference type="ARBA" id="ARBA00004418"/>
    </source>
</evidence>
<dbReference type="GO" id="GO:0015627">
    <property type="term" value="C:type II protein secretion system complex"/>
    <property type="evidence" value="ECO:0007669"/>
    <property type="project" value="InterPro"/>
</dbReference>
<evidence type="ECO:0000256" key="1">
    <source>
        <dbReference type="ARBA" id="ARBA00004203"/>
    </source>
</evidence>
<evidence type="ECO:0000259" key="12">
    <source>
        <dbReference type="Pfam" id="PF12019"/>
    </source>
</evidence>
<protein>
    <submittedName>
        <fullName evidence="13">General secretion pathway protein GspH</fullName>
    </submittedName>
</protein>
<evidence type="ECO:0000256" key="5">
    <source>
        <dbReference type="ARBA" id="ARBA00022481"/>
    </source>
</evidence>
<gene>
    <name evidence="13" type="ORF">THFILI_06485</name>
</gene>
<evidence type="ECO:0000256" key="7">
    <source>
        <dbReference type="ARBA" id="ARBA00022692"/>
    </source>
</evidence>
<keyword evidence="8" id="KW-0574">Periplasm</keyword>
<evidence type="ECO:0000256" key="2">
    <source>
        <dbReference type="ARBA" id="ARBA00004377"/>
    </source>
</evidence>
<evidence type="ECO:0000256" key="11">
    <source>
        <dbReference type="ARBA" id="ARBA00023237"/>
    </source>
</evidence>
<name>A0A0A2WQ69_THEFI</name>
<keyword evidence="5" id="KW-0488">Methylation</keyword>
<dbReference type="Pfam" id="PF12019">
    <property type="entry name" value="GspH"/>
    <property type="match status" value="1"/>
</dbReference>
<dbReference type="NCBIfam" id="TIGR02532">
    <property type="entry name" value="IV_pilin_GFxxxE"/>
    <property type="match status" value="1"/>
</dbReference>
<dbReference type="SUPFAM" id="SSF54523">
    <property type="entry name" value="Pili subunits"/>
    <property type="match status" value="1"/>
</dbReference>
<dbReference type="OrthoDB" id="33360at2"/>
<keyword evidence="7" id="KW-0812">Transmembrane</keyword>
<keyword evidence="11" id="KW-0998">Cell outer membrane</keyword>
<dbReference type="STRING" id="276.THFILI_06485"/>
<dbReference type="Gene3D" id="3.30.700.10">
    <property type="entry name" value="Glycoprotein, Type 4 Pilin"/>
    <property type="match status" value="1"/>
</dbReference>
<keyword evidence="6" id="KW-0997">Cell inner membrane</keyword>
<dbReference type="PROSITE" id="PS00409">
    <property type="entry name" value="PROKAR_NTER_METHYL"/>
    <property type="match status" value="1"/>
</dbReference>
<evidence type="ECO:0000313" key="14">
    <source>
        <dbReference type="Proteomes" id="UP000030364"/>
    </source>
</evidence>
<reference evidence="13 14" key="1">
    <citation type="journal article" date="2015" name="Genome Announc.">
        <title>Draft Genome Sequence of the Thermophile Thermus filiformis ATCC 43280, Producer of Carotenoid-(Di)glucoside-Branched Fatty Acid (Di)esters and Source of Hyperthermostable Enzymes of Biotechnological Interest.</title>
        <authorList>
            <person name="Mandelli F."/>
            <person name="Oliveira Ramires B."/>
            <person name="Couger M.B."/>
            <person name="Paixao D.A."/>
            <person name="Camilo C.M."/>
            <person name="Polikarpov I."/>
            <person name="Prade R."/>
            <person name="Riano-Pachon D.M."/>
            <person name="Squina F.M."/>
        </authorList>
    </citation>
    <scope>NUCLEOTIDE SEQUENCE [LARGE SCALE GENOMIC DNA]</scope>
    <source>
        <strain evidence="13 14">ATCC 43280</strain>
    </source>
</reference>
<dbReference type="GO" id="GO:0015628">
    <property type="term" value="P:protein secretion by the type II secretion system"/>
    <property type="evidence" value="ECO:0007669"/>
    <property type="project" value="InterPro"/>
</dbReference>
<dbReference type="InterPro" id="IPR012902">
    <property type="entry name" value="N_methyl_site"/>
</dbReference>
<evidence type="ECO:0000256" key="10">
    <source>
        <dbReference type="ARBA" id="ARBA00023136"/>
    </source>
</evidence>
<evidence type="ECO:0000256" key="6">
    <source>
        <dbReference type="ARBA" id="ARBA00022519"/>
    </source>
</evidence>
<dbReference type="Proteomes" id="UP000030364">
    <property type="component" value="Unassembled WGS sequence"/>
</dbReference>
<dbReference type="AlphaFoldDB" id="A0A0A2WQ69"/>
<keyword evidence="4" id="KW-1003">Cell membrane</keyword>
<evidence type="ECO:0000256" key="4">
    <source>
        <dbReference type="ARBA" id="ARBA00022475"/>
    </source>
</evidence>
<comment type="subcellular location">
    <subcellularLocation>
        <location evidence="2">Cell inner membrane</location>
        <topology evidence="2">Single-pass membrane protein</topology>
    </subcellularLocation>
    <subcellularLocation>
        <location evidence="1">Cell outer membrane</location>
        <topology evidence="1">Single-pass membrane protein</topology>
    </subcellularLocation>
    <subcellularLocation>
        <location evidence="3">Periplasm</location>
    </subcellularLocation>
</comment>
<comment type="caution">
    <text evidence="13">The sequence shown here is derived from an EMBL/GenBank/DDBJ whole genome shotgun (WGS) entry which is preliminary data.</text>
</comment>
<dbReference type="EMBL" id="JPSL02000039">
    <property type="protein sequence ID" value="KGQ20912.2"/>
    <property type="molecule type" value="Genomic_DNA"/>
</dbReference>
<dbReference type="Pfam" id="PF07963">
    <property type="entry name" value="N_methyl"/>
    <property type="match status" value="1"/>
</dbReference>
<keyword evidence="10" id="KW-0472">Membrane</keyword>
<sequence length="151" mass="16427">MRARGMSLLELLVVLAILVILGALVATNQAQAYRKRAALAELRGFLERARLEAVRRESMVAVVQDGEDLLACLDTNADGRCQAGETPLARFRPRDYRGEVRLRTGIQPGLRFNALGRPFTGGRVELWIGGSATSFCLTLGGRIREVAGDAC</sequence>
<dbReference type="GO" id="GO:0042597">
    <property type="term" value="C:periplasmic space"/>
    <property type="evidence" value="ECO:0007669"/>
    <property type="project" value="UniProtKB-SubCell"/>
</dbReference>
<proteinExistence type="predicted"/>
<dbReference type="GO" id="GO:0009279">
    <property type="term" value="C:cell outer membrane"/>
    <property type="evidence" value="ECO:0007669"/>
    <property type="project" value="UniProtKB-SubCell"/>
</dbReference>
<keyword evidence="14" id="KW-1185">Reference proteome</keyword>
<accession>A0A0A2WQ69</accession>
<evidence type="ECO:0000256" key="8">
    <source>
        <dbReference type="ARBA" id="ARBA00022764"/>
    </source>
</evidence>